<dbReference type="Proteomes" id="UP000245124">
    <property type="component" value="Unassembled WGS sequence"/>
</dbReference>
<evidence type="ECO:0000313" key="1">
    <source>
        <dbReference type="EMBL" id="GBG20176.1"/>
    </source>
</evidence>
<evidence type="ECO:0000313" key="2">
    <source>
        <dbReference type="Proteomes" id="UP000245124"/>
    </source>
</evidence>
<keyword evidence="1" id="KW-0723">Serine/threonine-protein kinase</keyword>
<dbReference type="Gene3D" id="3.30.200.20">
    <property type="entry name" value="Phosphorylase Kinase, domain 1"/>
    <property type="match status" value="1"/>
</dbReference>
<protein>
    <submittedName>
        <fullName evidence="1">Serine/threonine protein kinase</fullName>
    </submittedName>
</protein>
<dbReference type="InterPro" id="IPR011009">
    <property type="entry name" value="Kinase-like_dom_sf"/>
</dbReference>
<keyword evidence="1" id="KW-0808">Transferase</keyword>
<organism evidence="1 2">
    <name type="scientific">Nostoc commune NIES-4072</name>
    <dbReference type="NCBI Taxonomy" id="2005467"/>
    <lineage>
        <taxon>Bacteria</taxon>
        <taxon>Bacillati</taxon>
        <taxon>Cyanobacteriota</taxon>
        <taxon>Cyanophyceae</taxon>
        <taxon>Nostocales</taxon>
        <taxon>Nostocaceae</taxon>
        <taxon>Nostoc</taxon>
    </lineage>
</organism>
<proteinExistence type="predicted"/>
<reference evidence="1 2" key="1">
    <citation type="submission" date="2017-06" db="EMBL/GenBank/DDBJ databases">
        <title>Genome sequencing of cyanobaciteial culture collection at National Institute for Environmental Studies (NIES).</title>
        <authorList>
            <person name="Hirose Y."/>
            <person name="Shimura Y."/>
            <person name="Fujisawa T."/>
            <person name="Nakamura Y."/>
            <person name="Kawachi M."/>
        </authorList>
    </citation>
    <scope>NUCLEOTIDE SEQUENCE [LARGE SCALE GENOMIC DNA]</scope>
    <source>
        <strain evidence="1 2">NIES-4072</strain>
    </source>
</reference>
<dbReference type="GO" id="GO:0004674">
    <property type="term" value="F:protein serine/threonine kinase activity"/>
    <property type="evidence" value="ECO:0007669"/>
    <property type="project" value="UniProtKB-KW"/>
</dbReference>
<dbReference type="SUPFAM" id="SSF56112">
    <property type="entry name" value="Protein kinase-like (PK-like)"/>
    <property type="match status" value="1"/>
</dbReference>
<keyword evidence="2" id="KW-1185">Reference proteome</keyword>
<dbReference type="AlphaFoldDB" id="A0A2R5FN21"/>
<keyword evidence="1" id="KW-0418">Kinase</keyword>
<dbReference type="EMBL" id="BDUD01000001">
    <property type="protein sequence ID" value="GBG20176.1"/>
    <property type="molecule type" value="Genomic_DNA"/>
</dbReference>
<sequence>MAWNPGQQLFGDRYIIERKLGEGGIGITYLAKNRRGELRVIKTLREQILDYYIGI</sequence>
<comment type="caution">
    <text evidence="1">The sequence shown here is derived from an EMBL/GenBank/DDBJ whole genome shotgun (WGS) entry which is preliminary data.</text>
</comment>
<name>A0A2R5FN21_NOSCO</name>
<gene>
    <name evidence="1" type="ORF">NIES4072_38510</name>
</gene>
<accession>A0A2R5FN21</accession>